<dbReference type="AlphaFoldDB" id="A0A495B3P0"/>
<evidence type="ECO:0000256" key="7">
    <source>
        <dbReference type="ARBA" id="ARBA00022801"/>
    </source>
</evidence>
<proteinExistence type="inferred from homology"/>
<dbReference type="GO" id="GO:0006526">
    <property type="term" value="P:L-arginine biosynthetic process"/>
    <property type="evidence" value="ECO:0007669"/>
    <property type="project" value="UniProtKB-KW"/>
</dbReference>
<dbReference type="GO" id="GO:0008777">
    <property type="term" value="F:acetylornithine deacetylase activity"/>
    <property type="evidence" value="ECO:0007669"/>
    <property type="project" value="TreeGrafter"/>
</dbReference>
<evidence type="ECO:0000256" key="9">
    <source>
        <dbReference type="ARBA" id="ARBA00023285"/>
    </source>
</evidence>
<dbReference type="GO" id="GO:0005737">
    <property type="term" value="C:cytoplasm"/>
    <property type="evidence" value="ECO:0007669"/>
    <property type="project" value="UniProtKB-SubCell"/>
</dbReference>
<comment type="similarity">
    <text evidence="2">Belongs to the peptidase M20A family. ArgE subfamily.</text>
</comment>
<dbReference type="Pfam" id="PF01546">
    <property type="entry name" value="Peptidase_M20"/>
    <property type="match status" value="1"/>
</dbReference>
<dbReference type="RefSeq" id="WP_120811865.1">
    <property type="nucleotide sequence ID" value="NZ_RBID01000017.1"/>
</dbReference>
<dbReference type="Gene3D" id="3.30.70.360">
    <property type="match status" value="1"/>
</dbReference>
<gene>
    <name evidence="11" type="ORF">C8E02_2966</name>
</gene>
<dbReference type="InterPro" id="IPR036264">
    <property type="entry name" value="Bact_exopeptidase_dim_dom"/>
</dbReference>
<reference evidence="11 12" key="1">
    <citation type="submission" date="2018-10" db="EMBL/GenBank/DDBJ databases">
        <title>Genomic Encyclopedia of Type Strains, Phase IV (KMG-IV): sequencing the most valuable type-strain genomes for metagenomic binning, comparative biology and taxonomic classification.</title>
        <authorList>
            <person name="Goeker M."/>
        </authorList>
    </citation>
    <scope>NUCLEOTIDE SEQUENCE [LARGE SCALE GENOMIC DNA]</scope>
    <source>
        <strain evidence="11 12">DSM 3303</strain>
    </source>
</reference>
<dbReference type="InterPro" id="IPR002933">
    <property type="entry name" value="Peptidase_M20"/>
</dbReference>
<protein>
    <submittedName>
        <fullName evidence="11">Acetylornithine deacetylase</fullName>
    </submittedName>
</protein>
<keyword evidence="8" id="KW-0862">Zinc</keyword>
<dbReference type="EMBL" id="RBID01000017">
    <property type="protein sequence ID" value="RKQ55579.1"/>
    <property type="molecule type" value="Genomic_DNA"/>
</dbReference>
<evidence type="ECO:0000256" key="3">
    <source>
        <dbReference type="ARBA" id="ARBA00022490"/>
    </source>
</evidence>
<evidence type="ECO:0000256" key="2">
    <source>
        <dbReference type="ARBA" id="ARBA00005691"/>
    </source>
</evidence>
<dbReference type="Gene3D" id="3.40.630.10">
    <property type="entry name" value="Zn peptidases"/>
    <property type="match status" value="1"/>
</dbReference>
<dbReference type="InterPro" id="IPR010169">
    <property type="entry name" value="AcOrn-deacetyl"/>
</dbReference>
<accession>A0A495B3P0</accession>
<comment type="subcellular location">
    <subcellularLocation>
        <location evidence="1">Cytoplasm</location>
    </subcellularLocation>
</comment>
<dbReference type="Proteomes" id="UP000279384">
    <property type="component" value="Unassembled WGS sequence"/>
</dbReference>
<keyword evidence="4" id="KW-0055">Arginine biosynthesis</keyword>
<dbReference type="NCBIfam" id="TIGR01892">
    <property type="entry name" value="AcOrn-deacetyl"/>
    <property type="match status" value="1"/>
</dbReference>
<evidence type="ECO:0000256" key="4">
    <source>
        <dbReference type="ARBA" id="ARBA00022571"/>
    </source>
</evidence>
<sequence length="387" mass="42078">MQTILAQLIAFDTTSRESNLALIRWVQDYLAQFGVDSTLTFSDAGDKANLFAVIGGPALPIVVLSGHTDVVPVDGQSWQSDPFIMSEREGRLYGRGSCDMKGFIACVLSLVEEWTRLAAAGQLQRAIGIALSYDEEVGCLGVGRLIADLQQRQLPIEGCIIGEPTMMRPVIAHKGIAHYRCRVLGRAAHSSLTPKGVNAIEYAAKLIVHIRKLADAEQSFGMRQALYDVPFTTLQTGVIHGGTAANIVPKDCEFVFECRWLPGDNHQRFVDSVRDYAALLSAEMQQVAPEAAISFEPLVNCPPFESDADSSVRQHVDALCHGCLGEAVAYTTEAGRFAEAGIAAVVCGPGSIEQAHRPDEYVELGQLALCRDWLLRLTERLVRPVGL</sequence>
<dbReference type="SUPFAM" id="SSF53187">
    <property type="entry name" value="Zn-dependent exopeptidases"/>
    <property type="match status" value="1"/>
</dbReference>
<keyword evidence="7" id="KW-0378">Hydrolase</keyword>
<dbReference type="InterPro" id="IPR011650">
    <property type="entry name" value="Peptidase_M20_dimer"/>
</dbReference>
<evidence type="ECO:0000256" key="6">
    <source>
        <dbReference type="ARBA" id="ARBA00022723"/>
    </source>
</evidence>
<evidence type="ECO:0000256" key="1">
    <source>
        <dbReference type="ARBA" id="ARBA00004496"/>
    </source>
</evidence>
<dbReference type="Pfam" id="PF07687">
    <property type="entry name" value="M20_dimer"/>
    <property type="match status" value="1"/>
</dbReference>
<keyword evidence="6" id="KW-0479">Metal-binding</keyword>
<dbReference type="GO" id="GO:0046872">
    <property type="term" value="F:metal ion binding"/>
    <property type="evidence" value="ECO:0007669"/>
    <property type="project" value="UniProtKB-KW"/>
</dbReference>
<dbReference type="InterPro" id="IPR050072">
    <property type="entry name" value="Peptidase_M20A"/>
</dbReference>
<keyword evidence="9" id="KW-0170">Cobalt</keyword>
<dbReference type="PANTHER" id="PTHR43808">
    <property type="entry name" value="ACETYLORNITHINE DEACETYLASE"/>
    <property type="match status" value="1"/>
</dbReference>
<evidence type="ECO:0000313" key="12">
    <source>
        <dbReference type="Proteomes" id="UP000279384"/>
    </source>
</evidence>
<name>A0A495B3P0_VOGIN</name>
<evidence type="ECO:0000256" key="8">
    <source>
        <dbReference type="ARBA" id="ARBA00022833"/>
    </source>
</evidence>
<dbReference type="SUPFAM" id="SSF55031">
    <property type="entry name" value="Bacterial exopeptidase dimerisation domain"/>
    <property type="match status" value="1"/>
</dbReference>
<evidence type="ECO:0000313" key="11">
    <source>
        <dbReference type="EMBL" id="RKQ55579.1"/>
    </source>
</evidence>
<dbReference type="FunFam" id="3.30.70.360:FF:000003">
    <property type="entry name" value="Acetylornithine deacetylase"/>
    <property type="match status" value="1"/>
</dbReference>
<comment type="caution">
    <text evidence="11">The sequence shown here is derived from an EMBL/GenBank/DDBJ whole genome shotgun (WGS) entry which is preliminary data.</text>
</comment>
<evidence type="ECO:0000259" key="10">
    <source>
        <dbReference type="Pfam" id="PF07687"/>
    </source>
</evidence>
<organism evidence="11 12">
    <name type="scientific">Vogesella indigofera</name>
    <name type="common">Pseudomonas indigofera</name>
    <dbReference type="NCBI Taxonomy" id="45465"/>
    <lineage>
        <taxon>Bacteria</taxon>
        <taxon>Pseudomonadati</taxon>
        <taxon>Pseudomonadota</taxon>
        <taxon>Betaproteobacteria</taxon>
        <taxon>Neisseriales</taxon>
        <taxon>Chromobacteriaceae</taxon>
        <taxon>Vogesella</taxon>
    </lineage>
</organism>
<dbReference type="NCBIfam" id="NF005710">
    <property type="entry name" value="PRK07522.1"/>
    <property type="match status" value="1"/>
</dbReference>
<dbReference type="CDD" id="cd03894">
    <property type="entry name" value="M20_ArgE"/>
    <property type="match status" value="1"/>
</dbReference>
<keyword evidence="5" id="KW-0028">Amino-acid biosynthesis</keyword>
<evidence type="ECO:0000256" key="5">
    <source>
        <dbReference type="ARBA" id="ARBA00022605"/>
    </source>
</evidence>
<dbReference type="PANTHER" id="PTHR43808:SF31">
    <property type="entry name" value="N-ACETYL-L-CITRULLINE DEACETYLASE"/>
    <property type="match status" value="1"/>
</dbReference>
<keyword evidence="3" id="KW-0963">Cytoplasm</keyword>
<feature type="domain" description="Peptidase M20 dimerisation" evidence="10">
    <location>
        <begin position="171"/>
        <end position="278"/>
    </location>
</feature>